<accession>I4ED41</accession>
<name>I4ED41_9BACT</name>
<gene>
    <name evidence="1" type="ORF">NITHO_1370002</name>
</gene>
<reference evidence="1 2" key="1">
    <citation type="journal article" date="2012" name="ISME J.">
        <title>Nitrification expanded: discovery, physiology and genomics of a nitrite-oxidizing bacterium from the phylum Chloroflexi.</title>
        <authorList>
            <person name="Sorokin D.Y."/>
            <person name="Lucker S."/>
            <person name="Vejmelkova D."/>
            <person name="Kostrikina N.A."/>
            <person name="Kleerebezem R."/>
            <person name="Rijpstra W.I."/>
            <person name="Damste J.S."/>
            <person name="Le Paslier D."/>
            <person name="Muyzer G."/>
            <person name="Wagner M."/>
            <person name="van Loosdrecht M.C."/>
            <person name="Daims H."/>
        </authorList>
    </citation>
    <scope>NUCLEOTIDE SEQUENCE [LARGE SCALE GENOMIC DNA]</scope>
    <source>
        <strain evidence="2">none</strain>
    </source>
</reference>
<dbReference type="AlphaFoldDB" id="I4ED41"/>
<comment type="caution">
    <text evidence="1">The sequence shown here is derived from an EMBL/GenBank/DDBJ whole genome shotgun (WGS) entry which is preliminary data.</text>
</comment>
<dbReference type="OrthoDB" id="145457at2"/>
<evidence type="ECO:0000313" key="1">
    <source>
        <dbReference type="EMBL" id="CCF82603.1"/>
    </source>
</evidence>
<proteinExistence type="predicted"/>
<keyword evidence="2" id="KW-1185">Reference proteome</keyword>
<organism evidence="1 2">
    <name type="scientific">Nitrolancea hollandica Lb</name>
    <dbReference type="NCBI Taxonomy" id="1129897"/>
    <lineage>
        <taxon>Bacteria</taxon>
        <taxon>Pseudomonadati</taxon>
        <taxon>Thermomicrobiota</taxon>
        <taxon>Thermomicrobia</taxon>
        <taxon>Sphaerobacterales</taxon>
        <taxon>Sphaerobacterineae</taxon>
        <taxon>Sphaerobacteraceae</taxon>
        <taxon>Nitrolancea</taxon>
    </lineage>
</organism>
<dbReference type="RefSeq" id="WP_008474794.1">
    <property type="nucleotide sequence ID" value="NZ_CAGS01000043.1"/>
</dbReference>
<dbReference type="EMBL" id="CAGS01000043">
    <property type="protein sequence ID" value="CCF82603.1"/>
    <property type="molecule type" value="Genomic_DNA"/>
</dbReference>
<protein>
    <recommendedName>
        <fullName evidence="3">HNH endonuclease</fullName>
    </recommendedName>
</protein>
<dbReference type="Proteomes" id="UP000004221">
    <property type="component" value="Unassembled WGS sequence"/>
</dbReference>
<sequence length="110" mass="12958">MPVKFDDALRGYTHSVLKRDGFTCRYCGLDGTQWPNWLYLSWDHLLPHGHAERDNPDFIVAACRFCNGAHNRTQWDVDGKTPDQLVEQKKPYVLAKRAEYRDFWEKEVSK</sequence>
<evidence type="ECO:0008006" key="3">
    <source>
        <dbReference type="Google" id="ProtNLM"/>
    </source>
</evidence>
<dbReference type="Gene3D" id="1.10.30.50">
    <property type="match status" value="1"/>
</dbReference>
<evidence type="ECO:0000313" key="2">
    <source>
        <dbReference type="Proteomes" id="UP000004221"/>
    </source>
</evidence>